<sequence>MVVDQNIKLIAMLNKLKNIRTATLLDRKALRTIKGGGVQNTGICLLYPELGPIPCDELCPDGTAPICAA</sequence>
<dbReference type="EMBL" id="FPJE01000040">
    <property type="protein sequence ID" value="SFW76734.1"/>
    <property type="molecule type" value="Genomic_DNA"/>
</dbReference>
<evidence type="ECO:0000313" key="1">
    <source>
        <dbReference type="EMBL" id="SFW76734.1"/>
    </source>
</evidence>
<evidence type="ECO:0000313" key="2">
    <source>
        <dbReference type="Proteomes" id="UP000182248"/>
    </source>
</evidence>
<keyword evidence="2" id="KW-1185">Reference proteome</keyword>
<name>A0A1K1RXG6_9FLAO</name>
<organism evidence="1 2">
    <name type="scientific">Sinomicrobium oceani</name>
    <dbReference type="NCBI Taxonomy" id="1150368"/>
    <lineage>
        <taxon>Bacteria</taxon>
        <taxon>Pseudomonadati</taxon>
        <taxon>Bacteroidota</taxon>
        <taxon>Flavobacteriia</taxon>
        <taxon>Flavobacteriales</taxon>
        <taxon>Flavobacteriaceae</taxon>
        <taxon>Sinomicrobium</taxon>
    </lineage>
</organism>
<dbReference type="Proteomes" id="UP000182248">
    <property type="component" value="Unassembled WGS sequence"/>
</dbReference>
<proteinExistence type="predicted"/>
<reference evidence="1 2" key="1">
    <citation type="submission" date="2016-11" db="EMBL/GenBank/DDBJ databases">
        <authorList>
            <person name="Jaros S."/>
            <person name="Januszkiewicz K."/>
            <person name="Wedrychowicz H."/>
        </authorList>
    </citation>
    <scope>NUCLEOTIDE SEQUENCE [LARGE SCALE GENOMIC DNA]</scope>
    <source>
        <strain evidence="1 2">CGMCC 1.12145</strain>
    </source>
</reference>
<protein>
    <submittedName>
        <fullName evidence="1">Uncharacterized protein</fullName>
    </submittedName>
</protein>
<dbReference type="AlphaFoldDB" id="A0A1K1RXG6"/>
<gene>
    <name evidence="1" type="ORF">SAMN02927921_04150</name>
</gene>
<dbReference type="STRING" id="1150368.SAMN02927921_04150"/>
<accession>A0A1K1RXG6</accession>